<evidence type="ECO:0000256" key="1">
    <source>
        <dbReference type="ARBA" id="ARBA00004826"/>
    </source>
</evidence>
<accession>A0ABS5U0N1</accession>
<keyword evidence="5 10" id="KW-0479">Metal-binding</keyword>
<feature type="active site" evidence="10">
    <location>
        <position position="120"/>
    </location>
</feature>
<evidence type="ECO:0000256" key="5">
    <source>
        <dbReference type="ARBA" id="ARBA00022723"/>
    </source>
</evidence>
<dbReference type="SUPFAM" id="SSF55811">
    <property type="entry name" value="Nudix"/>
    <property type="match status" value="1"/>
</dbReference>
<dbReference type="RefSeq" id="WP_214350710.1">
    <property type="nucleotide sequence ID" value="NZ_JAHBOH010000001.1"/>
</dbReference>
<evidence type="ECO:0000256" key="7">
    <source>
        <dbReference type="ARBA" id="ARBA00023211"/>
    </source>
</evidence>
<keyword evidence="13" id="KW-1185">Reference proteome</keyword>
<dbReference type="CDD" id="cd02885">
    <property type="entry name" value="NUDIX_IPP_Isomerase"/>
    <property type="match status" value="1"/>
</dbReference>
<dbReference type="Pfam" id="PF00293">
    <property type="entry name" value="NUDIX"/>
    <property type="match status" value="1"/>
</dbReference>
<dbReference type="GO" id="GO:0004452">
    <property type="term" value="F:isopentenyl-diphosphate delta-isomerase activity"/>
    <property type="evidence" value="ECO:0007669"/>
    <property type="project" value="UniProtKB-EC"/>
</dbReference>
<reference evidence="12 13" key="1">
    <citation type="submission" date="2021-05" db="EMBL/GenBank/DDBJ databases">
        <title>Description of Cellulomonas sp. DKR-3 sp. nov.</title>
        <authorList>
            <person name="Dahal R.H."/>
            <person name="Chaudhary D.K."/>
        </authorList>
    </citation>
    <scope>NUCLEOTIDE SEQUENCE [LARGE SCALE GENOMIC DNA]</scope>
    <source>
        <strain evidence="12 13">DKR-3</strain>
    </source>
</reference>
<evidence type="ECO:0000256" key="9">
    <source>
        <dbReference type="ARBA" id="ARBA00023235"/>
    </source>
</evidence>
<feature type="binding site" evidence="10">
    <location>
        <position position="118"/>
    </location>
    <ligand>
        <name>Mn(2+)</name>
        <dbReference type="ChEBI" id="CHEBI:29035"/>
    </ligand>
</feature>
<feature type="binding site" evidence="10">
    <location>
        <position position="91"/>
    </location>
    <ligand>
        <name>Mg(2+)</name>
        <dbReference type="ChEBI" id="CHEBI:18420"/>
    </ligand>
</feature>
<evidence type="ECO:0000313" key="13">
    <source>
        <dbReference type="Proteomes" id="UP000722125"/>
    </source>
</evidence>
<feature type="domain" description="Nudix hydrolase" evidence="11">
    <location>
        <begin position="34"/>
        <end position="168"/>
    </location>
</feature>
<keyword evidence="6 10" id="KW-0460">Magnesium</keyword>
<dbReference type="HAMAP" id="MF_00202">
    <property type="entry name" value="Idi"/>
    <property type="match status" value="1"/>
</dbReference>
<feature type="binding site" evidence="10">
    <location>
        <position position="29"/>
    </location>
    <ligand>
        <name>Mn(2+)</name>
        <dbReference type="ChEBI" id="CHEBI:29035"/>
    </ligand>
</feature>
<keyword evidence="7 10" id="KW-0464">Manganese</keyword>
<dbReference type="InterPro" id="IPR015797">
    <property type="entry name" value="NUDIX_hydrolase-like_dom_sf"/>
</dbReference>
<sequence length="185" mass="20472">MSVNVLHDEVVLLDEHARPVGTAPRATVHGLDTPLHLAFSCHVVRPDGMVLLTRRALAKASWPGVWTNSFCGHPRPGEDPADAVRRRGRDELGIELEDLALMLPDFRYRAVDAHGVVENEVCPVWFATTTSTPVPAEDEVMDLRWVTTQDMGRAVRAAPWAFSPWLVEQVDALAELDEPPLDARA</sequence>
<comment type="cofactor">
    <cofactor evidence="10">
        <name>Mn(2+)</name>
        <dbReference type="ChEBI" id="CHEBI:29035"/>
    </cofactor>
    <text evidence="10">Binds 1 Mn(2+) ion per subunit.</text>
</comment>
<dbReference type="PANTHER" id="PTHR10885:SF0">
    <property type="entry name" value="ISOPENTENYL-DIPHOSPHATE DELTA-ISOMERASE"/>
    <property type="match status" value="1"/>
</dbReference>
<evidence type="ECO:0000256" key="3">
    <source>
        <dbReference type="ARBA" id="ARBA00012057"/>
    </source>
</evidence>
<dbReference type="NCBIfam" id="NF002995">
    <property type="entry name" value="PRK03759.1"/>
    <property type="match status" value="1"/>
</dbReference>
<dbReference type="InterPro" id="IPR056375">
    <property type="entry name" value="Idi_bact"/>
</dbReference>
<feature type="binding site" evidence="10">
    <location>
        <position position="36"/>
    </location>
    <ligand>
        <name>Mn(2+)</name>
        <dbReference type="ChEBI" id="CHEBI:29035"/>
    </ligand>
</feature>
<comment type="function">
    <text evidence="10">Catalyzes the 1,3-allylic rearrangement of the homoallylic substrate isopentenyl (IPP) to its highly electrophilic allylic isomer, dimethylallyl diphosphate (DMAPP).</text>
</comment>
<protein>
    <recommendedName>
        <fullName evidence="3 10">Isopentenyl-diphosphate Delta-isomerase</fullName>
        <shortName evidence="10">IPP isomerase</shortName>
        <ecNumber evidence="3 10">5.3.3.2</ecNumber>
    </recommendedName>
    <alternativeName>
        <fullName evidence="10">IPP:DMAPP isomerase</fullName>
    </alternativeName>
    <alternativeName>
        <fullName evidence="10">Isopentenyl pyrophosphate isomerase</fullName>
    </alternativeName>
</protein>
<comment type="pathway">
    <text evidence="1 10">Isoprenoid biosynthesis; dimethylallyl diphosphate biosynthesis; dimethylallyl diphosphate from isopentenyl diphosphate: step 1/1.</text>
</comment>
<comment type="cofactor">
    <cofactor evidence="10">
        <name>Mg(2+)</name>
        <dbReference type="ChEBI" id="CHEBI:18420"/>
    </cofactor>
    <text evidence="10">Binds 1 Mg(2+) ion per subunit. The magnesium ion binds only when substrate is bound.</text>
</comment>
<evidence type="ECO:0000256" key="8">
    <source>
        <dbReference type="ARBA" id="ARBA00023229"/>
    </source>
</evidence>
<dbReference type="EC" id="5.3.3.2" evidence="3 10"/>
<dbReference type="PANTHER" id="PTHR10885">
    <property type="entry name" value="ISOPENTENYL-DIPHOSPHATE DELTA-ISOMERASE"/>
    <property type="match status" value="1"/>
</dbReference>
<dbReference type="PROSITE" id="PS51462">
    <property type="entry name" value="NUDIX"/>
    <property type="match status" value="1"/>
</dbReference>
<dbReference type="EMBL" id="JAHBOH010000001">
    <property type="protein sequence ID" value="MBT0994960.1"/>
    <property type="molecule type" value="Genomic_DNA"/>
</dbReference>
<keyword evidence="4 10" id="KW-0963">Cytoplasm</keyword>
<evidence type="ECO:0000256" key="6">
    <source>
        <dbReference type="ARBA" id="ARBA00022842"/>
    </source>
</evidence>
<dbReference type="NCBIfam" id="TIGR02150">
    <property type="entry name" value="IPP_isom_1"/>
    <property type="match status" value="1"/>
</dbReference>
<proteinExistence type="inferred from homology"/>
<comment type="similarity">
    <text evidence="2 10">Belongs to the IPP isomerase type 1 family.</text>
</comment>
<comment type="caution">
    <text evidence="12">The sequence shown here is derived from an EMBL/GenBank/DDBJ whole genome shotgun (WGS) entry which is preliminary data.</text>
</comment>
<feature type="binding site" evidence="10">
    <location>
        <position position="73"/>
    </location>
    <ligand>
        <name>Mn(2+)</name>
        <dbReference type="ChEBI" id="CHEBI:29035"/>
    </ligand>
</feature>
<organism evidence="12 13">
    <name type="scientific">Cellulomonas fulva</name>
    <dbReference type="NCBI Taxonomy" id="2835530"/>
    <lineage>
        <taxon>Bacteria</taxon>
        <taxon>Bacillati</taxon>
        <taxon>Actinomycetota</taxon>
        <taxon>Actinomycetes</taxon>
        <taxon>Micrococcales</taxon>
        <taxon>Cellulomonadaceae</taxon>
        <taxon>Cellulomonas</taxon>
    </lineage>
</organism>
<keyword evidence="9 10" id="KW-0413">Isomerase</keyword>
<evidence type="ECO:0000256" key="4">
    <source>
        <dbReference type="ARBA" id="ARBA00022490"/>
    </source>
</evidence>
<feature type="active site" evidence="10">
    <location>
        <position position="71"/>
    </location>
</feature>
<dbReference type="PIRSF" id="PIRSF018427">
    <property type="entry name" value="Isopntndiph_ism"/>
    <property type="match status" value="1"/>
</dbReference>
<evidence type="ECO:0000256" key="10">
    <source>
        <dbReference type="HAMAP-Rule" id="MF_00202"/>
    </source>
</evidence>
<evidence type="ECO:0000259" key="11">
    <source>
        <dbReference type="PROSITE" id="PS51462"/>
    </source>
</evidence>
<comment type="catalytic activity">
    <reaction evidence="10">
        <text>isopentenyl diphosphate = dimethylallyl diphosphate</text>
        <dbReference type="Rhea" id="RHEA:23284"/>
        <dbReference type="ChEBI" id="CHEBI:57623"/>
        <dbReference type="ChEBI" id="CHEBI:128769"/>
        <dbReference type="EC" id="5.3.3.2"/>
    </reaction>
</comment>
<dbReference type="Proteomes" id="UP000722125">
    <property type="component" value="Unassembled WGS sequence"/>
</dbReference>
<name>A0ABS5U0N1_9CELL</name>
<comment type="subcellular location">
    <subcellularLocation>
        <location evidence="10">Cytoplasm</location>
    </subcellularLocation>
</comment>
<dbReference type="Gene3D" id="3.90.79.10">
    <property type="entry name" value="Nucleoside Triphosphate Pyrophosphohydrolase"/>
    <property type="match status" value="1"/>
</dbReference>
<evidence type="ECO:0000313" key="12">
    <source>
        <dbReference type="EMBL" id="MBT0994960.1"/>
    </source>
</evidence>
<evidence type="ECO:0000256" key="2">
    <source>
        <dbReference type="ARBA" id="ARBA00007579"/>
    </source>
</evidence>
<feature type="binding site" evidence="10">
    <location>
        <position position="120"/>
    </location>
    <ligand>
        <name>Mn(2+)</name>
        <dbReference type="ChEBI" id="CHEBI:29035"/>
    </ligand>
</feature>
<dbReference type="InterPro" id="IPR011876">
    <property type="entry name" value="IsopentenylPP_isomerase_typ1"/>
</dbReference>
<keyword evidence="8 10" id="KW-0414">Isoprene biosynthesis</keyword>
<dbReference type="InterPro" id="IPR000086">
    <property type="entry name" value="NUDIX_hydrolase_dom"/>
</dbReference>
<gene>
    <name evidence="10 12" type="primary">idi</name>
    <name evidence="12" type="ORF">KIN34_11765</name>
</gene>